<evidence type="ECO:0000313" key="2">
    <source>
        <dbReference type="Proteomes" id="UP001060085"/>
    </source>
</evidence>
<dbReference type="EMBL" id="CM044708">
    <property type="protein sequence ID" value="KAI5648230.1"/>
    <property type="molecule type" value="Genomic_DNA"/>
</dbReference>
<gene>
    <name evidence="1" type="ORF">M9H77_34235</name>
</gene>
<protein>
    <submittedName>
        <fullName evidence="1">Uncharacterized protein</fullName>
    </submittedName>
</protein>
<comment type="caution">
    <text evidence="1">The sequence shown here is derived from an EMBL/GenBank/DDBJ whole genome shotgun (WGS) entry which is preliminary data.</text>
</comment>
<name>A0ACB9ZKW4_CATRO</name>
<proteinExistence type="predicted"/>
<evidence type="ECO:0000313" key="1">
    <source>
        <dbReference type="EMBL" id="KAI5648230.1"/>
    </source>
</evidence>
<organism evidence="1 2">
    <name type="scientific">Catharanthus roseus</name>
    <name type="common">Madagascar periwinkle</name>
    <name type="synonym">Vinca rosea</name>
    <dbReference type="NCBI Taxonomy" id="4058"/>
    <lineage>
        <taxon>Eukaryota</taxon>
        <taxon>Viridiplantae</taxon>
        <taxon>Streptophyta</taxon>
        <taxon>Embryophyta</taxon>
        <taxon>Tracheophyta</taxon>
        <taxon>Spermatophyta</taxon>
        <taxon>Magnoliopsida</taxon>
        <taxon>eudicotyledons</taxon>
        <taxon>Gunneridae</taxon>
        <taxon>Pentapetalae</taxon>
        <taxon>asterids</taxon>
        <taxon>lamiids</taxon>
        <taxon>Gentianales</taxon>
        <taxon>Apocynaceae</taxon>
        <taxon>Rauvolfioideae</taxon>
        <taxon>Vinceae</taxon>
        <taxon>Catharanthinae</taxon>
        <taxon>Catharanthus</taxon>
    </lineage>
</organism>
<accession>A0ACB9ZKW4</accession>
<sequence>MGFSCYLLLLCFSVSANVVSTMNSDGKALLSLVKHWRDVPSLLQLSWKDSDSSPCLWAGVECDQKNQSVVALNLSGYGISGQLGPEIAYLKLLKSVDLRINSFSGSIPSELGNCSLLEYLDLSGNSFTGELPERLRNLKNLRYVNLRSNSLNGTLPESLFWIPSLNTIYLNNNEFTGTIPSNIGNCSALQQLHLSGNYLSGKIPAALGTCKSLVYLRMEQNQLEGHIPPEIGKLVSLQALNLSQNSLNGEMPSELSNCRKLLHLDLSHNFLNGSISPTLSSLTALTTLTLSQNRLTGDIPTSLFELHKLSKLQLGGNMLGGNIPSTIGSLGVIQNLKFLNLSSNMLMGEVPIQMRGLTMLERIDISCNNLSGSLRFLHDIQSLVFINVSYNHFSGPIPSSLLKFRNLSPSPFAGNPGLVVECFALNCIGNSHSKSSNYQPSKKNGHRRTKIIIIVLGSSFPLGLLVVAFIKMRQQGIRFESKDLIEPAFLRDVVCSHPDILKVTHNLHDMYILGKGGQGTVYKVTLSPDTVFAAKKYQFTGKSGSRSMIREIQTIGKIRHRNLIQFLGSWSGENYGLVLYPYMENGSLHDLLHERKPQILLDWNIRYKIALGMAHGLSYLHFDCTPPVLHRDIKPKNILLDNEFEPHISDFGLATLLDGNAALSPTLIGTGGYIAPENAFRAKTKESDVYAYGVILLELITRKKAIDPSFGCQPDIVSWARYSTKTRELQPLVDPDLLHEFSDQSVKDQVLSVAVLAMRCTQQDWNTRPSMRDVVNQLLQIQRLRWTHYYRPEVGSSSNS</sequence>
<dbReference type="Proteomes" id="UP001060085">
    <property type="component" value="Linkage Group LG08"/>
</dbReference>
<keyword evidence="2" id="KW-1185">Reference proteome</keyword>
<reference evidence="2" key="1">
    <citation type="journal article" date="2023" name="Nat. Plants">
        <title>Single-cell RNA sequencing provides a high-resolution roadmap for understanding the multicellular compartmentation of specialized metabolism.</title>
        <authorList>
            <person name="Sun S."/>
            <person name="Shen X."/>
            <person name="Li Y."/>
            <person name="Li Y."/>
            <person name="Wang S."/>
            <person name="Li R."/>
            <person name="Zhang H."/>
            <person name="Shen G."/>
            <person name="Guo B."/>
            <person name="Wei J."/>
            <person name="Xu J."/>
            <person name="St-Pierre B."/>
            <person name="Chen S."/>
            <person name="Sun C."/>
        </authorList>
    </citation>
    <scope>NUCLEOTIDE SEQUENCE [LARGE SCALE GENOMIC DNA]</scope>
</reference>